<dbReference type="PANTHER" id="PTHR43673:SF10">
    <property type="entry name" value="NADH DEHYDROGENASE_NAD(P)H NITROREDUCTASE XCC3605-RELATED"/>
    <property type="match status" value="1"/>
</dbReference>
<evidence type="ECO:0000256" key="5">
    <source>
        <dbReference type="ARBA" id="ARBA00023014"/>
    </source>
</evidence>
<keyword evidence="3" id="KW-0560">Oxidoreductase</keyword>
<evidence type="ECO:0000256" key="2">
    <source>
        <dbReference type="ARBA" id="ARBA00022723"/>
    </source>
</evidence>
<dbReference type="PROSITE" id="PS51379">
    <property type="entry name" value="4FE4S_FER_2"/>
    <property type="match status" value="2"/>
</dbReference>
<name>A0ABS4KBZ0_9FIRM</name>
<evidence type="ECO:0000313" key="8">
    <source>
        <dbReference type="Proteomes" id="UP001519306"/>
    </source>
</evidence>
<keyword evidence="2" id="KW-0479">Metal-binding</keyword>
<dbReference type="PANTHER" id="PTHR43673">
    <property type="entry name" value="NAD(P)H NITROREDUCTASE YDGI-RELATED"/>
    <property type="match status" value="1"/>
</dbReference>
<keyword evidence="4" id="KW-0408">Iron</keyword>
<reference evidence="7 8" key="1">
    <citation type="submission" date="2021-03" db="EMBL/GenBank/DDBJ databases">
        <title>Genomic Encyclopedia of Type Strains, Phase IV (KMG-IV): sequencing the most valuable type-strain genomes for metagenomic binning, comparative biology and taxonomic classification.</title>
        <authorList>
            <person name="Goeker M."/>
        </authorList>
    </citation>
    <scope>NUCLEOTIDE SEQUENCE [LARGE SCALE GENOMIC DNA]</scope>
    <source>
        <strain evidence="7 8">DSM 27563</strain>
    </source>
</reference>
<dbReference type="SUPFAM" id="SSF55469">
    <property type="entry name" value="FMN-dependent nitroreductase-like"/>
    <property type="match status" value="1"/>
</dbReference>
<organism evidence="7 8">
    <name type="scientific">Peptoniphilus stercorisuis</name>
    <dbReference type="NCBI Taxonomy" id="1436965"/>
    <lineage>
        <taxon>Bacteria</taxon>
        <taxon>Bacillati</taxon>
        <taxon>Bacillota</taxon>
        <taxon>Tissierellia</taxon>
        <taxon>Tissierellales</taxon>
        <taxon>Peptoniphilaceae</taxon>
        <taxon>Peptoniphilus</taxon>
    </lineage>
</organism>
<keyword evidence="5" id="KW-0411">Iron-sulfur</keyword>
<feature type="domain" description="4Fe-4S ferredoxin-type" evidence="6">
    <location>
        <begin position="3"/>
        <end position="32"/>
    </location>
</feature>
<evidence type="ECO:0000313" key="7">
    <source>
        <dbReference type="EMBL" id="MBP2025293.1"/>
    </source>
</evidence>
<dbReference type="RefSeq" id="WP_210060586.1">
    <property type="nucleotide sequence ID" value="NZ_JAGGLJ010000006.1"/>
</dbReference>
<sequence>MENKILVNIDKCIGCKKCVIDCPMSNIIIKDKKAIVLSNDCLICGHCQAICPKNAIEITGFDEDIEEVDKYILNPEEYLRSIKTRRTIRDFRDDDIDDYIINQIIESGRYAPTARNAQDVSFIILKDKKDEFENIAVLFFRRLIKVAKVFSVSLRKINIDDNFFFKDAPIVILVVSKNKIDGSLASQNMATMAESYDLGVLFSGFFTVISRHSKKIKRELNLNRKEKVVMTLVIGKANVKYLRTTNKEDAKVLKL</sequence>
<dbReference type="InterPro" id="IPR000415">
    <property type="entry name" value="Nitroreductase-like"/>
</dbReference>
<dbReference type="Gene3D" id="3.40.109.10">
    <property type="entry name" value="NADH Oxidase"/>
    <property type="match status" value="1"/>
</dbReference>
<keyword evidence="8" id="KW-1185">Reference proteome</keyword>
<dbReference type="EMBL" id="JAGGLJ010000006">
    <property type="protein sequence ID" value="MBP2025293.1"/>
    <property type="molecule type" value="Genomic_DNA"/>
</dbReference>
<dbReference type="Proteomes" id="UP001519306">
    <property type="component" value="Unassembled WGS sequence"/>
</dbReference>
<dbReference type="Gene3D" id="3.30.70.20">
    <property type="match status" value="1"/>
</dbReference>
<dbReference type="SUPFAM" id="SSF54862">
    <property type="entry name" value="4Fe-4S ferredoxins"/>
    <property type="match status" value="1"/>
</dbReference>
<feature type="domain" description="4Fe-4S ferredoxin-type" evidence="6">
    <location>
        <begin position="33"/>
        <end position="61"/>
    </location>
</feature>
<dbReference type="PROSITE" id="PS00198">
    <property type="entry name" value="4FE4S_FER_1"/>
    <property type="match status" value="2"/>
</dbReference>
<dbReference type="InterPro" id="IPR029479">
    <property type="entry name" value="Nitroreductase"/>
</dbReference>
<protein>
    <submittedName>
        <fullName evidence="7">Nitroreductase/NAD-dependent dihydropyrimidine dehydrogenase PreA subunit</fullName>
    </submittedName>
</protein>
<comment type="caution">
    <text evidence="7">The sequence shown here is derived from an EMBL/GenBank/DDBJ whole genome shotgun (WGS) entry which is preliminary data.</text>
</comment>
<evidence type="ECO:0000256" key="1">
    <source>
        <dbReference type="ARBA" id="ARBA00007118"/>
    </source>
</evidence>
<dbReference type="InterPro" id="IPR017900">
    <property type="entry name" value="4Fe4S_Fe_S_CS"/>
</dbReference>
<evidence type="ECO:0000256" key="3">
    <source>
        <dbReference type="ARBA" id="ARBA00023002"/>
    </source>
</evidence>
<accession>A0ABS4KBZ0</accession>
<dbReference type="Pfam" id="PF00881">
    <property type="entry name" value="Nitroreductase"/>
    <property type="match status" value="1"/>
</dbReference>
<comment type="similarity">
    <text evidence="1">Belongs to the nitroreductase family.</text>
</comment>
<dbReference type="Pfam" id="PF12838">
    <property type="entry name" value="Fer4_7"/>
    <property type="match status" value="1"/>
</dbReference>
<dbReference type="InterPro" id="IPR017896">
    <property type="entry name" value="4Fe4S_Fe-S-bd"/>
</dbReference>
<proteinExistence type="inferred from homology"/>
<evidence type="ECO:0000256" key="4">
    <source>
        <dbReference type="ARBA" id="ARBA00023004"/>
    </source>
</evidence>
<gene>
    <name evidence="7" type="ORF">J2Z71_000823</name>
</gene>
<evidence type="ECO:0000259" key="6">
    <source>
        <dbReference type="PROSITE" id="PS51379"/>
    </source>
</evidence>